<evidence type="ECO:0000313" key="2">
    <source>
        <dbReference type="EMBL" id="KAG2573863.1"/>
    </source>
</evidence>
<accession>A0A8T0QJL9</accession>
<name>A0A8T0QJL9_PANVG</name>
<comment type="caution">
    <text evidence="2">The sequence shown here is derived from an EMBL/GenBank/DDBJ whole genome shotgun (WGS) entry which is preliminary data.</text>
</comment>
<reference evidence="2" key="1">
    <citation type="submission" date="2020-05" db="EMBL/GenBank/DDBJ databases">
        <title>WGS assembly of Panicum virgatum.</title>
        <authorList>
            <person name="Lovell J.T."/>
            <person name="Jenkins J."/>
            <person name="Shu S."/>
            <person name="Juenger T.E."/>
            <person name="Schmutz J."/>
        </authorList>
    </citation>
    <scope>NUCLEOTIDE SEQUENCE</scope>
    <source>
        <strain evidence="2">AP13</strain>
    </source>
</reference>
<dbReference type="GO" id="GO:0003824">
    <property type="term" value="F:catalytic activity"/>
    <property type="evidence" value="ECO:0007669"/>
    <property type="project" value="InterPro"/>
</dbReference>
<dbReference type="Pfam" id="PF03372">
    <property type="entry name" value="Exo_endo_phos"/>
    <property type="match status" value="1"/>
</dbReference>
<dbReference type="InterPro" id="IPR036691">
    <property type="entry name" value="Endo/exonu/phosph_ase_sf"/>
</dbReference>
<dbReference type="Proteomes" id="UP000823388">
    <property type="component" value="Chromosome 7K"/>
</dbReference>
<evidence type="ECO:0000259" key="1">
    <source>
        <dbReference type="Pfam" id="PF03372"/>
    </source>
</evidence>
<dbReference type="Gene3D" id="3.60.10.10">
    <property type="entry name" value="Endonuclease/exonuclease/phosphatase"/>
    <property type="match status" value="1"/>
</dbReference>
<dbReference type="PANTHER" id="PTHR35218:SF9">
    <property type="entry name" value="ENDONUCLEASE_EXONUCLEASE_PHOSPHATASE DOMAIN-CONTAINING PROTEIN"/>
    <property type="match status" value="1"/>
</dbReference>
<dbReference type="EMBL" id="CM029049">
    <property type="protein sequence ID" value="KAG2573863.1"/>
    <property type="molecule type" value="Genomic_DNA"/>
</dbReference>
<dbReference type="InterPro" id="IPR005135">
    <property type="entry name" value="Endo/exonuclease/phosphatase"/>
</dbReference>
<gene>
    <name evidence="2" type="ORF">PVAP13_7KG284000</name>
</gene>
<dbReference type="PANTHER" id="PTHR35218">
    <property type="entry name" value="RNASE H DOMAIN-CONTAINING PROTEIN"/>
    <property type="match status" value="1"/>
</dbReference>
<dbReference type="AlphaFoldDB" id="A0A8T0QJL9"/>
<feature type="domain" description="Endonuclease/exonuclease/phosphatase" evidence="1">
    <location>
        <begin position="9"/>
        <end position="210"/>
    </location>
</feature>
<organism evidence="2 3">
    <name type="scientific">Panicum virgatum</name>
    <name type="common">Blackwell switchgrass</name>
    <dbReference type="NCBI Taxonomy" id="38727"/>
    <lineage>
        <taxon>Eukaryota</taxon>
        <taxon>Viridiplantae</taxon>
        <taxon>Streptophyta</taxon>
        <taxon>Embryophyta</taxon>
        <taxon>Tracheophyta</taxon>
        <taxon>Spermatophyta</taxon>
        <taxon>Magnoliopsida</taxon>
        <taxon>Liliopsida</taxon>
        <taxon>Poales</taxon>
        <taxon>Poaceae</taxon>
        <taxon>PACMAD clade</taxon>
        <taxon>Panicoideae</taxon>
        <taxon>Panicodae</taxon>
        <taxon>Paniceae</taxon>
        <taxon>Panicinae</taxon>
        <taxon>Panicum</taxon>
        <taxon>Panicum sect. Hiantes</taxon>
    </lineage>
</organism>
<sequence>MSKSLSFFSWNVRGLGQSCRCDDVLAELISSRPSVAAIQETKLSCLSPLKRRTFLPARLKNCVTLDAVGSTGGVLTAWDASICSVDSVTKLSYTLTTSFAVLADGSTFTFSNVYAPTLHEDKPSFLAKLASLADLISGPWMIFGDFNLTRSPADKNTGSFNLSDATRFNDLISSIALVEIPLVDRAYTWSNRRDNPTLVRLDRCFVNLDWDACFPNTALLP</sequence>
<proteinExistence type="predicted"/>
<keyword evidence="3" id="KW-1185">Reference proteome</keyword>
<evidence type="ECO:0000313" key="3">
    <source>
        <dbReference type="Proteomes" id="UP000823388"/>
    </source>
</evidence>
<protein>
    <recommendedName>
        <fullName evidence="1">Endonuclease/exonuclease/phosphatase domain-containing protein</fullName>
    </recommendedName>
</protein>
<dbReference type="SUPFAM" id="SSF56219">
    <property type="entry name" value="DNase I-like"/>
    <property type="match status" value="1"/>
</dbReference>